<sequence>MQAFCWLPLFWGDCCKDLECKDKDSDCTSYRNEAVNEVDGPSTGLVNQELNYTVSFSCYNGCGDFGKFEEAVGANNTRTISVVAKYQGCMCTQDVPSRRATYKFKAIQAGTYYLKFQQNGTNYLTKTVTIAQQ</sequence>
<dbReference type="AlphaFoldDB" id="A0A1I1FCX7"/>
<dbReference type="EMBL" id="FOLE01000002">
    <property type="protein sequence ID" value="SFB95003.1"/>
    <property type="molecule type" value="Genomic_DNA"/>
</dbReference>
<evidence type="ECO:0000313" key="2">
    <source>
        <dbReference type="Proteomes" id="UP000199514"/>
    </source>
</evidence>
<dbReference type="RefSeq" id="WP_091508090.1">
    <property type="nucleotide sequence ID" value="NZ_FOLE01000002.1"/>
</dbReference>
<keyword evidence="2" id="KW-1185">Reference proteome</keyword>
<name>A0A1I1FCX7_9BACT</name>
<proteinExistence type="predicted"/>
<evidence type="ECO:0008006" key="3">
    <source>
        <dbReference type="Google" id="ProtNLM"/>
    </source>
</evidence>
<dbReference type="Proteomes" id="UP000199514">
    <property type="component" value="Unassembled WGS sequence"/>
</dbReference>
<evidence type="ECO:0000313" key="1">
    <source>
        <dbReference type="EMBL" id="SFB95003.1"/>
    </source>
</evidence>
<dbReference type="OrthoDB" id="660065at2"/>
<organism evidence="1 2">
    <name type="scientific">Flexibacter flexilis DSM 6793</name>
    <dbReference type="NCBI Taxonomy" id="927664"/>
    <lineage>
        <taxon>Bacteria</taxon>
        <taxon>Pseudomonadati</taxon>
        <taxon>Bacteroidota</taxon>
        <taxon>Cytophagia</taxon>
        <taxon>Cytophagales</taxon>
        <taxon>Flexibacteraceae</taxon>
        <taxon>Flexibacter</taxon>
    </lineage>
</organism>
<reference evidence="1 2" key="1">
    <citation type="submission" date="2016-10" db="EMBL/GenBank/DDBJ databases">
        <authorList>
            <person name="de Groot N.N."/>
        </authorList>
    </citation>
    <scope>NUCLEOTIDE SEQUENCE [LARGE SCALE GENOMIC DNA]</scope>
    <source>
        <strain evidence="1 2">DSM 6793</strain>
    </source>
</reference>
<accession>A0A1I1FCX7</accession>
<gene>
    <name evidence="1" type="ORF">SAMN05421780_10272</name>
</gene>
<protein>
    <recommendedName>
        <fullName evidence="3">Por secretion system C-terminal sorting domain-containing protein</fullName>
    </recommendedName>
</protein>